<keyword evidence="1" id="KW-0805">Transcription regulation</keyword>
<proteinExistence type="predicted"/>
<accession>A0ABM6TBB8</accession>
<evidence type="ECO:0000313" key="5">
    <source>
        <dbReference type="EMBL" id="AVQ00406.1"/>
    </source>
</evidence>
<evidence type="ECO:0000313" key="6">
    <source>
        <dbReference type="Proteomes" id="UP000240527"/>
    </source>
</evidence>
<dbReference type="SMART" id="SM00530">
    <property type="entry name" value="HTH_XRE"/>
    <property type="match status" value="1"/>
</dbReference>
<evidence type="ECO:0000259" key="4">
    <source>
        <dbReference type="PROSITE" id="PS50943"/>
    </source>
</evidence>
<dbReference type="Proteomes" id="UP000240527">
    <property type="component" value="Chromosome"/>
</dbReference>
<dbReference type="Gene3D" id="1.10.260.40">
    <property type="entry name" value="lambda repressor-like DNA-binding domains"/>
    <property type="match status" value="1"/>
</dbReference>
<dbReference type="EMBL" id="CP027850">
    <property type="protein sequence ID" value="AVQ00406.1"/>
    <property type="molecule type" value="Genomic_DNA"/>
</dbReference>
<dbReference type="InterPro" id="IPR050807">
    <property type="entry name" value="TransReg_Diox_bact_type"/>
</dbReference>
<organism evidence="5 6">
    <name type="scientific">Caulobacter segnis</name>
    <dbReference type="NCBI Taxonomy" id="88688"/>
    <lineage>
        <taxon>Bacteria</taxon>
        <taxon>Pseudomonadati</taxon>
        <taxon>Pseudomonadota</taxon>
        <taxon>Alphaproteobacteria</taxon>
        <taxon>Caulobacterales</taxon>
        <taxon>Caulobacteraceae</taxon>
        <taxon>Caulobacter</taxon>
    </lineage>
</organism>
<dbReference type="InterPro" id="IPR010982">
    <property type="entry name" value="Lambda_DNA-bd_dom_sf"/>
</dbReference>
<keyword evidence="3" id="KW-0804">Transcription</keyword>
<feature type="domain" description="HTH cro/C1-type" evidence="4">
    <location>
        <begin position="22"/>
        <end position="76"/>
    </location>
</feature>
<evidence type="ECO:0000256" key="2">
    <source>
        <dbReference type="ARBA" id="ARBA00023125"/>
    </source>
</evidence>
<name>A0ABM6TBB8_9CAUL</name>
<dbReference type="PANTHER" id="PTHR46797">
    <property type="entry name" value="HTH-TYPE TRANSCRIPTIONAL REGULATOR"/>
    <property type="match status" value="1"/>
</dbReference>
<reference evidence="5 6" key="1">
    <citation type="journal article" date="2015" name="Biotechnol. Bioeng.">
        <title>Genome sequence and phenotypic characterization of Caulobacter segnis.</title>
        <authorList>
            <person name="Patel S."/>
            <person name="Fletcher B."/>
            <person name="Scott D.C."/>
            <person name="Ely B."/>
        </authorList>
    </citation>
    <scope>NUCLEOTIDE SEQUENCE [LARGE SCALE GENOMIC DNA]</scope>
    <source>
        <strain evidence="5 6">TK0059</strain>
    </source>
</reference>
<dbReference type="SUPFAM" id="SSF47413">
    <property type="entry name" value="lambda repressor-like DNA-binding domains"/>
    <property type="match status" value="1"/>
</dbReference>
<evidence type="ECO:0000256" key="3">
    <source>
        <dbReference type="ARBA" id="ARBA00023163"/>
    </source>
</evidence>
<keyword evidence="2" id="KW-0238">DNA-binding</keyword>
<dbReference type="Pfam" id="PF01381">
    <property type="entry name" value="HTH_3"/>
    <property type="match status" value="1"/>
</dbReference>
<keyword evidence="6" id="KW-1185">Reference proteome</keyword>
<dbReference type="PROSITE" id="PS50943">
    <property type="entry name" value="HTH_CROC1"/>
    <property type="match status" value="1"/>
</dbReference>
<dbReference type="PANTHER" id="PTHR46797:SF23">
    <property type="entry name" value="HTH-TYPE TRANSCRIPTIONAL REGULATOR SUTR"/>
    <property type="match status" value="1"/>
</dbReference>
<dbReference type="InterPro" id="IPR001387">
    <property type="entry name" value="Cro/C1-type_HTH"/>
</dbReference>
<protein>
    <submittedName>
        <fullName evidence="5">XRE family transcriptional regulator</fullName>
    </submittedName>
</protein>
<gene>
    <name evidence="5" type="ORF">B7G68_00115</name>
</gene>
<evidence type="ECO:0000256" key="1">
    <source>
        <dbReference type="ARBA" id="ARBA00023015"/>
    </source>
</evidence>
<dbReference type="CDD" id="cd00093">
    <property type="entry name" value="HTH_XRE"/>
    <property type="match status" value="1"/>
</dbReference>
<sequence length="140" mass="15807">MSDLSGAERHPNPVDLHVGARIRMRRKILGVSQERLAEDLGLTFQQIQKYERGANRVSASKLYEIAKSLQASVGYFFEGLETTVDGVSEPGEPFVHDFLMTSEGLELAAQFPRITRSKVRRRILELVRSMAEEEELGEDD</sequence>